<sequence>MLYYVLLILNQLKLAWNLLLKYSMFPNVYDKQEFPQQHLPGVADQQLGVVRYNWKQQKQNCFDDDDEEEEVACAVCLCRIEEDDEMRELRCNHLFHKVCLDRWLGYSLSMTCPICRTFLSPAKLVAGVEVLIFNYCTFNSNHHDNWWLR</sequence>
<organism evidence="7 8">
    <name type="scientific">Durio zibethinus</name>
    <name type="common">Durian</name>
    <dbReference type="NCBI Taxonomy" id="66656"/>
    <lineage>
        <taxon>Eukaryota</taxon>
        <taxon>Viridiplantae</taxon>
        <taxon>Streptophyta</taxon>
        <taxon>Embryophyta</taxon>
        <taxon>Tracheophyta</taxon>
        <taxon>Spermatophyta</taxon>
        <taxon>Magnoliopsida</taxon>
        <taxon>eudicotyledons</taxon>
        <taxon>Gunneridae</taxon>
        <taxon>Pentapetalae</taxon>
        <taxon>rosids</taxon>
        <taxon>malvids</taxon>
        <taxon>Malvales</taxon>
        <taxon>Malvaceae</taxon>
        <taxon>Helicteroideae</taxon>
        <taxon>Durio</taxon>
    </lineage>
</organism>
<dbReference type="GeneID" id="111317570"/>
<evidence type="ECO:0000259" key="6">
    <source>
        <dbReference type="PROSITE" id="PS50089"/>
    </source>
</evidence>
<dbReference type="PANTHER" id="PTHR45969">
    <property type="entry name" value="RING ZINC FINGER PROTEIN-RELATED"/>
    <property type="match status" value="1"/>
</dbReference>
<evidence type="ECO:0000313" key="8">
    <source>
        <dbReference type="RefSeq" id="XP_022775739.1"/>
    </source>
</evidence>
<keyword evidence="7" id="KW-1185">Reference proteome</keyword>
<dbReference type="Gene3D" id="3.30.40.10">
    <property type="entry name" value="Zinc/RING finger domain, C3HC4 (zinc finger)"/>
    <property type="match status" value="1"/>
</dbReference>
<accession>A0A6P6BF90</accession>
<feature type="chain" id="PRO_5028176827" evidence="5">
    <location>
        <begin position="18"/>
        <end position="149"/>
    </location>
</feature>
<feature type="signal peptide" evidence="5">
    <location>
        <begin position="1"/>
        <end position="17"/>
    </location>
</feature>
<dbReference type="SMART" id="SM00744">
    <property type="entry name" value="RINGv"/>
    <property type="match status" value="1"/>
</dbReference>
<dbReference type="GO" id="GO:0016567">
    <property type="term" value="P:protein ubiquitination"/>
    <property type="evidence" value="ECO:0007669"/>
    <property type="project" value="TreeGrafter"/>
</dbReference>
<dbReference type="PANTHER" id="PTHR45969:SF87">
    <property type="entry name" value="RING-H2 ZINC FINGER PROTEIN RHA1A-LIKE"/>
    <property type="match status" value="1"/>
</dbReference>
<reference evidence="8" key="1">
    <citation type="submission" date="2025-08" db="UniProtKB">
        <authorList>
            <consortium name="RefSeq"/>
        </authorList>
    </citation>
    <scope>IDENTIFICATION</scope>
    <source>
        <tissue evidence="8">Fruit stalk</tissue>
    </source>
</reference>
<evidence type="ECO:0000256" key="2">
    <source>
        <dbReference type="ARBA" id="ARBA00022771"/>
    </source>
</evidence>
<keyword evidence="1" id="KW-0479">Metal-binding</keyword>
<keyword evidence="2 4" id="KW-0863">Zinc-finger</keyword>
<gene>
    <name evidence="8" type="primary">LOC111317570</name>
</gene>
<name>A0A6P6BF90_DURZI</name>
<feature type="domain" description="RING-type" evidence="6">
    <location>
        <begin position="73"/>
        <end position="116"/>
    </location>
</feature>
<keyword evidence="3" id="KW-0862">Zinc</keyword>
<dbReference type="InterPro" id="IPR001841">
    <property type="entry name" value="Znf_RING"/>
</dbReference>
<dbReference type="Pfam" id="PF13639">
    <property type="entry name" value="zf-RING_2"/>
    <property type="match status" value="1"/>
</dbReference>
<evidence type="ECO:0000256" key="1">
    <source>
        <dbReference type="ARBA" id="ARBA00022723"/>
    </source>
</evidence>
<dbReference type="SMART" id="SM00184">
    <property type="entry name" value="RING"/>
    <property type="match status" value="1"/>
</dbReference>
<dbReference type="OrthoDB" id="9984778at2759"/>
<dbReference type="AlphaFoldDB" id="A0A6P6BF90"/>
<dbReference type="InterPro" id="IPR011016">
    <property type="entry name" value="Znf_RING-CH"/>
</dbReference>
<evidence type="ECO:0000256" key="5">
    <source>
        <dbReference type="SAM" id="SignalP"/>
    </source>
</evidence>
<dbReference type="InterPro" id="IPR013083">
    <property type="entry name" value="Znf_RING/FYVE/PHD"/>
</dbReference>
<dbReference type="KEGG" id="dzi:111317570"/>
<dbReference type="PROSITE" id="PS50089">
    <property type="entry name" value="ZF_RING_2"/>
    <property type="match status" value="1"/>
</dbReference>
<dbReference type="Proteomes" id="UP000515121">
    <property type="component" value="Unplaced"/>
</dbReference>
<keyword evidence="5" id="KW-0732">Signal</keyword>
<dbReference type="RefSeq" id="XP_022775739.1">
    <property type="nucleotide sequence ID" value="XM_022920004.1"/>
</dbReference>
<dbReference type="GO" id="GO:0061630">
    <property type="term" value="F:ubiquitin protein ligase activity"/>
    <property type="evidence" value="ECO:0007669"/>
    <property type="project" value="TreeGrafter"/>
</dbReference>
<evidence type="ECO:0000256" key="3">
    <source>
        <dbReference type="ARBA" id="ARBA00022833"/>
    </source>
</evidence>
<dbReference type="SUPFAM" id="SSF57850">
    <property type="entry name" value="RING/U-box"/>
    <property type="match status" value="1"/>
</dbReference>
<proteinExistence type="predicted"/>
<dbReference type="GO" id="GO:0008270">
    <property type="term" value="F:zinc ion binding"/>
    <property type="evidence" value="ECO:0007669"/>
    <property type="project" value="UniProtKB-KW"/>
</dbReference>
<evidence type="ECO:0000313" key="7">
    <source>
        <dbReference type="Proteomes" id="UP000515121"/>
    </source>
</evidence>
<protein>
    <submittedName>
        <fullName evidence="8">E3 ubiquitin-protein ligase RNF181-like</fullName>
    </submittedName>
</protein>
<evidence type="ECO:0000256" key="4">
    <source>
        <dbReference type="PROSITE-ProRule" id="PRU00175"/>
    </source>
</evidence>